<evidence type="ECO:0000313" key="4">
    <source>
        <dbReference type="Proteomes" id="UP000318017"/>
    </source>
</evidence>
<dbReference type="Proteomes" id="UP000318017">
    <property type="component" value="Chromosome"/>
</dbReference>
<gene>
    <name evidence="3" type="primary">hhoA_2</name>
    <name evidence="3" type="ORF">Q31a_50440</name>
</gene>
<dbReference type="GO" id="GO:0004252">
    <property type="term" value="F:serine-type endopeptidase activity"/>
    <property type="evidence" value="ECO:0007669"/>
    <property type="project" value="InterPro"/>
</dbReference>
<dbReference type="PANTHER" id="PTHR43019">
    <property type="entry name" value="SERINE ENDOPROTEASE DEGS"/>
    <property type="match status" value="1"/>
</dbReference>
<dbReference type="Pfam" id="PF13365">
    <property type="entry name" value="Trypsin_2"/>
    <property type="match status" value="1"/>
</dbReference>
<feature type="region of interest" description="Disordered" evidence="1">
    <location>
        <begin position="366"/>
        <end position="417"/>
    </location>
</feature>
<name>A0A518GDN4_9BACT</name>
<sequence>MTAKPSPATTYLLPPAGLQLPSCKAGLSRVIPLCIALLLQLVLASSSMAEIPVDEDVLAAQALRVEVMQRCAAATVAVFGPDGGGGGSGVLITPDGFALTNYHVSSACGDLMRCGLNDGRVYDAVIVGVDATGDVSLIRLWGREDFPVAPLGDSSTVRVGQWCFAAGNPFVLATNLQPSISMGIISGINRYQYPAGTLLEYADCLQTDAAINPGNSGGPLFNLAGEIIGINGRCSFEKRGRVNVGVGYAISARQLEYFQEMLASGRLVDHATLGATVSTDDVGRVVVSNILSSSDAYRRGLRYGDEILELANREVRTTNRFKNILGTLPKDWRVPLEIRRDSQRRTLLIRLDGVHTDQELAELVSSGLGGKEDPHSQETPSESEQDTQEKKSELPTDDEDSPASKNGQESPLDTNKLAKSMIVPREGFANYYFNAQQQNAIWQRTQTQASVLRSEDADAAQTWQLSGQLAGEPTPIEVELGAAAAKLKIGSRVLATNESDSVADIVGKRNEGGLVVALRALKEYVENGPQLLGDTIYLGKIPVYMGRDTQLKEQPRMEVLQTLWYDAKVRMSFTSQSGLPSLIEVFGDAGQDPVEVYIDQVAPLELTREGEASQLNFPTRLRLQYGTEPLLLMELKSLAITDTPTAPAEALP</sequence>
<keyword evidence="3" id="KW-0378">Hydrolase</keyword>
<dbReference type="InterPro" id="IPR001940">
    <property type="entry name" value="Peptidase_S1C"/>
</dbReference>
<dbReference type="KEGG" id="ahel:Q31a_50440"/>
<dbReference type="Gene3D" id="2.30.42.10">
    <property type="match status" value="1"/>
</dbReference>
<evidence type="ECO:0000313" key="3">
    <source>
        <dbReference type="EMBL" id="QDV26667.1"/>
    </source>
</evidence>
<keyword evidence="4" id="KW-1185">Reference proteome</keyword>
<dbReference type="InterPro" id="IPR009003">
    <property type="entry name" value="Peptidase_S1_PA"/>
</dbReference>
<organism evidence="3 4">
    <name type="scientific">Aureliella helgolandensis</name>
    <dbReference type="NCBI Taxonomy" id="2527968"/>
    <lineage>
        <taxon>Bacteria</taxon>
        <taxon>Pseudomonadati</taxon>
        <taxon>Planctomycetota</taxon>
        <taxon>Planctomycetia</taxon>
        <taxon>Pirellulales</taxon>
        <taxon>Pirellulaceae</taxon>
        <taxon>Aureliella</taxon>
    </lineage>
</organism>
<feature type="domain" description="PDZ" evidence="2">
    <location>
        <begin position="271"/>
        <end position="342"/>
    </location>
</feature>
<accession>A0A518GDN4</accession>
<evidence type="ECO:0000256" key="1">
    <source>
        <dbReference type="SAM" id="MobiDB-lite"/>
    </source>
</evidence>
<dbReference type="SUPFAM" id="SSF50494">
    <property type="entry name" value="Trypsin-like serine proteases"/>
    <property type="match status" value="1"/>
</dbReference>
<dbReference type="Pfam" id="PF13180">
    <property type="entry name" value="PDZ_2"/>
    <property type="match status" value="1"/>
</dbReference>
<evidence type="ECO:0000259" key="2">
    <source>
        <dbReference type="SMART" id="SM00228"/>
    </source>
</evidence>
<dbReference type="EMBL" id="CP036298">
    <property type="protein sequence ID" value="QDV26667.1"/>
    <property type="molecule type" value="Genomic_DNA"/>
</dbReference>
<feature type="compositionally biased region" description="Polar residues" evidence="1">
    <location>
        <begin position="403"/>
        <end position="413"/>
    </location>
</feature>
<dbReference type="InterPro" id="IPR001478">
    <property type="entry name" value="PDZ"/>
</dbReference>
<protein>
    <submittedName>
        <fullName evidence="3">Serine protease HhoA</fullName>
    </submittedName>
</protein>
<reference evidence="3 4" key="1">
    <citation type="submission" date="2019-02" db="EMBL/GenBank/DDBJ databases">
        <title>Deep-cultivation of Planctomycetes and their phenomic and genomic characterization uncovers novel biology.</title>
        <authorList>
            <person name="Wiegand S."/>
            <person name="Jogler M."/>
            <person name="Boedeker C."/>
            <person name="Pinto D."/>
            <person name="Vollmers J."/>
            <person name="Rivas-Marin E."/>
            <person name="Kohn T."/>
            <person name="Peeters S.H."/>
            <person name="Heuer A."/>
            <person name="Rast P."/>
            <person name="Oberbeckmann S."/>
            <person name="Bunk B."/>
            <person name="Jeske O."/>
            <person name="Meyerdierks A."/>
            <person name="Storesund J.E."/>
            <person name="Kallscheuer N."/>
            <person name="Luecker S."/>
            <person name="Lage O.M."/>
            <person name="Pohl T."/>
            <person name="Merkel B.J."/>
            <person name="Hornburger P."/>
            <person name="Mueller R.-W."/>
            <person name="Bruemmer F."/>
            <person name="Labrenz M."/>
            <person name="Spormann A.M."/>
            <person name="Op den Camp H."/>
            <person name="Overmann J."/>
            <person name="Amann R."/>
            <person name="Jetten M.S.M."/>
            <person name="Mascher T."/>
            <person name="Medema M.H."/>
            <person name="Devos D.P."/>
            <person name="Kaster A.-K."/>
            <person name="Ovreas L."/>
            <person name="Rohde M."/>
            <person name="Galperin M.Y."/>
            <person name="Jogler C."/>
        </authorList>
    </citation>
    <scope>NUCLEOTIDE SEQUENCE [LARGE SCALE GENOMIC DNA]</scope>
    <source>
        <strain evidence="3 4">Q31a</strain>
    </source>
</reference>
<dbReference type="GO" id="GO:0006508">
    <property type="term" value="P:proteolysis"/>
    <property type="evidence" value="ECO:0007669"/>
    <property type="project" value="UniProtKB-KW"/>
</dbReference>
<keyword evidence="3" id="KW-0645">Protease</keyword>
<dbReference type="PANTHER" id="PTHR43019:SF62">
    <property type="entry name" value="SERINE ENDOPROTEASE DEGS"/>
    <property type="match status" value="1"/>
</dbReference>
<proteinExistence type="predicted"/>
<dbReference type="InterPro" id="IPR036034">
    <property type="entry name" value="PDZ_sf"/>
</dbReference>
<dbReference type="AlphaFoldDB" id="A0A518GDN4"/>
<dbReference type="SMART" id="SM00228">
    <property type="entry name" value="PDZ"/>
    <property type="match status" value="1"/>
</dbReference>
<dbReference type="Gene3D" id="2.40.10.120">
    <property type="match status" value="1"/>
</dbReference>
<dbReference type="PRINTS" id="PR00834">
    <property type="entry name" value="PROTEASES2C"/>
</dbReference>
<dbReference type="SUPFAM" id="SSF50156">
    <property type="entry name" value="PDZ domain-like"/>
    <property type="match status" value="1"/>
</dbReference>